<organism evidence="1 2">
    <name type="scientific">Hoyosella rhizosphaerae</name>
    <dbReference type="NCBI Taxonomy" id="1755582"/>
    <lineage>
        <taxon>Bacteria</taxon>
        <taxon>Bacillati</taxon>
        <taxon>Actinomycetota</taxon>
        <taxon>Actinomycetes</taxon>
        <taxon>Mycobacteriales</taxon>
        <taxon>Hoyosellaceae</taxon>
        <taxon>Hoyosella</taxon>
    </lineage>
</organism>
<evidence type="ECO:0000313" key="1">
    <source>
        <dbReference type="EMBL" id="GGC70490.1"/>
    </source>
</evidence>
<dbReference type="RefSeq" id="WP_188675275.1">
    <property type="nucleotide sequence ID" value="NZ_BMJH01000003.1"/>
</dbReference>
<accession>A0A916UGT4</accession>
<protein>
    <submittedName>
        <fullName evidence="1">Uncharacterized protein</fullName>
    </submittedName>
</protein>
<keyword evidence="2" id="KW-1185">Reference proteome</keyword>
<comment type="caution">
    <text evidence="1">The sequence shown here is derived from an EMBL/GenBank/DDBJ whole genome shotgun (WGS) entry which is preliminary data.</text>
</comment>
<dbReference type="AlphaFoldDB" id="A0A916UGT4"/>
<name>A0A916UGT4_9ACTN</name>
<gene>
    <name evidence="1" type="ORF">GCM10011410_24180</name>
</gene>
<dbReference type="EMBL" id="BMJH01000003">
    <property type="protein sequence ID" value="GGC70490.1"/>
    <property type="molecule type" value="Genomic_DNA"/>
</dbReference>
<proteinExistence type="predicted"/>
<sequence>MVAMTSGTRELVRAILDYERADKATDHELIDAIRSGDIEYWMDAIEASALFAPGELRRMRALFETEPEELVAVLREGTDELTDRRGTVKRRDSWVTGMAARSGCIGSASAM</sequence>
<evidence type="ECO:0000313" key="2">
    <source>
        <dbReference type="Proteomes" id="UP000641514"/>
    </source>
</evidence>
<dbReference type="Proteomes" id="UP000641514">
    <property type="component" value="Unassembled WGS sequence"/>
</dbReference>
<reference evidence="1" key="1">
    <citation type="journal article" date="2014" name="Int. J. Syst. Evol. Microbiol.">
        <title>Complete genome sequence of Corynebacterium casei LMG S-19264T (=DSM 44701T), isolated from a smear-ripened cheese.</title>
        <authorList>
            <consortium name="US DOE Joint Genome Institute (JGI-PGF)"/>
            <person name="Walter F."/>
            <person name="Albersmeier A."/>
            <person name="Kalinowski J."/>
            <person name="Ruckert C."/>
        </authorList>
    </citation>
    <scope>NUCLEOTIDE SEQUENCE</scope>
    <source>
        <strain evidence="1">CGMCC 1.15478</strain>
    </source>
</reference>
<reference evidence="1" key="2">
    <citation type="submission" date="2020-09" db="EMBL/GenBank/DDBJ databases">
        <authorList>
            <person name="Sun Q."/>
            <person name="Zhou Y."/>
        </authorList>
    </citation>
    <scope>NUCLEOTIDE SEQUENCE</scope>
    <source>
        <strain evidence="1">CGMCC 1.15478</strain>
    </source>
</reference>